<comment type="similarity">
    <text evidence="1">Belongs to the UPF0065 (bug) family.</text>
</comment>
<gene>
    <name evidence="4" type="ORF">ABIG07_005415</name>
</gene>
<evidence type="ECO:0008006" key="6">
    <source>
        <dbReference type="Google" id="ProtNLM"/>
    </source>
</evidence>
<reference evidence="4 5" key="1">
    <citation type="submission" date="2024-07" db="EMBL/GenBank/DDBJ databases">
        <title>Genomic Encyclopedia of Type Strains, Phase V (KMG-V): Genome sequencing to study the core and pangenomes of soil and plant-associated prokaryotes.</title>
        <authorList>
            <person name="Whitman W."/>
        </authorList>
    </citation>
    <scope>NUCLEOTIDE SEQUENCE [LARGE SCALE GENOMIC DNA]</scope>
    <source>
        <strain evidence="4 5">USDA 152</strain>
    </source>
</reference>
<keyword evidence="5" id="KW-1185">Reference proteome</keyword>
<dbReference type="Proteomes" id="UP001565369">
    <property type="component" value="Unassembled WGS sequence"/>
</dbReference>
<organism evidence="4 5">
    <name type="scientific">Bradyrhizobium ottawaense</name>
    <dbReference type="NCBI Taxonomy" id="931866"/>
    <lineage>
        <taxon>Bacteria</taxon>
        <taxon>Pseudomonadati</taxon>
        <taxon>Pseudomonadota</taxon>
        <taxon>Alphaproteobacteria</taxon>
        <taxon>Hyphomicrobiales</taxon>
        <taxon>Nitrobacteraceae</taxon>
        <taxon>Bradyrhizobium</taxon>
    </lineage>
</organism>
<dbReference type="PANTHER" id="PTHR42928">
    <property type="entry name" value="TRICARBOXYLATE-BINDING PROTEIN"/>
    <property type="match status" value="1"/>
</dbReference>
<dbReference type="PANTHER" id="PTHR42928:SF5">
    <property type="entry name" value="BLR1237 PROTEIN"/>
    <property type="match status" value="1"/>
</dbReference>
<evidence type="ECO:0000256" key="3">
    <source>
        <dbReference type="SAM" id="SignalP"/>
    </source>
</evidence>
<dbReference type="InterPro" id="IPR005064">
    <property type="entry name" value="BUG"/>
</dbReference>
<feature type="signal peptide" evidence="3">
    <location>
        <begin position="1"/>
        <end position="24"/>
    </location>
</feature>
<dbReference type="EMBL" id="JBGBZJ010000003">
    <property type="protein sequence ID" value="MEY9456467.1"/>
    <property type="molecule type" value="Genomic_DNA"/>
</dbReference>
<comment type="caution">
    <text evidence="4">The sequence shown here is derived from an EMBL/GenBank/DDBJ whole genome shotgun (WGS) entry which is preliminary data.</text>
</comment>
<dbReference type="SUPFAM" id="SSF53850">
    <property type="entry name" value="Periplasmic binding protein-like II"/>
    <property type="match status" value="1"/>
</dbReference>
<feature type="region of interest" description="Disordered" evidence="2">
    <location>
        <begin position="254"/>
        <end position="342"/>
    </location>
</feature>
<evidence type="ECO:0000256" key="1">
    <source>
        <dbReference type="ARBA" id="ARBA00006987"/>
    </source>
</evidence>
<keyword evidence="3" id="KW-0732">Signal</keyword>
<evidence type="ECO:0000313" key="4">
    <source>
        <dbReference type="EMBL" id="MEY9456467.1"/>
    </source>
</evidence>
<dbReference type="Pfam" id="PF03401">
    <property type="entry name" value="TctC"/>
    <property type="match status" value="1"/>
</dbReference>
<dbReference type="InterPro" id="IPR042100">
    <property type="entry name" value="Bug_dom1"/>
</dbReference>
<accession>A0ABV4FYX2</accession>
<dbReference type="PROSITE" id="PS51257">
    <property type="entry name" value="PROKAR_LIPOPROTEIN"/>
    <property type="match status" value="1"/>
</dbReference>
<feature type="chain" id="PRO_5046043719" description="Tripartite tricarboxylate transporter substrate binding protein" evidence="3">
    <location>
        <begin position="25"/>
        <end position="342"/>
    </location>
</feature>
<proteinExistence type="inferred from homology"/>
<protein>
    <recommendedName>
        <fullName evidence="6">Tripartite tricarboxylate transporter substrate binding protein</fullName>
    </recommendedName>
</protein>
<evidence type="ECO:0000256" key="2">
    <source>
        <dbReference type="SAM" id="MobiDB-lite"/>
    </source>
</evidence>
<feature type="compositionally biased region" description="Basic and acidic residues" evidence="2">
    <location>
        <begin position="305"/>
        <end position="326"/>
    </location>
</feature>
<dbReference type="Gene3D" id="3.40.190.150">
    <property type="entry name" value="Bordetella uptake gene, domain 1"/>
    <property type="match status" value="1"/>
</dbReference>
<evidence type="ECO:0000313" key="5">
    <source>
        <dbReference type="Proteomes" id="UP001565369"/>
    </source>
</evidence>
<name>A0ABV4FYX2_9BRAD</name>
<sequence length="342" mass="35921">MRGMKRLAAAIFLFGGCLVTPAWADNYPLRPIRLLHGFAAGGAADTLSRIIADGLSKKLGQPIIVEAKPGAGGNIAADAVAKAAPDGYTLGLVTGAHAISAATYKSLAYQPAESFEMISTLVYYALVIAVRSDYPAKSLGELIAMAKAKPGSLSFGSVGFGSTHHLAGELLNATAGIEIVHVPYRGDSQSTTALLGGDVPVIVGTPVLLAPQIQSGRDPWPGGDLADAHCVAARCPDRAGSRHQGLRRAHLGWPAGAQGNAVRHHRRAQCRDAGRTRGSRAQAASGDRRRRRGPRQLAGGDEEADRDRDRQMDRRGRAREDPEDLTRAGGRVGTGRPLVTNA</sequence>